<evidence type="ECO:0000313" key="1">
    <source>
        <dbReference type="EMBL" id="KAL2052908.1"/>
    </source>
</evidence>
<accession>A0ABR4B663</accession>
<protein>
    <submittedName>
        <fullName evidence="1">Uncharacterized protein</fullName>
    </submittedName>
</protein>
<comment type="caution">
    <text evidence="1">The sequence shown here is derived from an EMBL/GenBank/DDBJ whole genome shotgun (WGS) entry which is preliminary data.</text>
</comment>
<sequence length="84" mass="8753">MLKVADEYACTDEGILAGDEGNCTPDGYLMCSDDAPSELTTYSTFFFCEEGGLVNMGISDINPETTCVDGQIIAPEGIVGSEGG</sequence>
<proteinExistence type="predicted"/>
<evidence type="ECO:0000313" key="2">
    <source>
        <dbReference type="Proteomes" id="UP001590951"/>
    </source>
</evidence>
<gene>
    <name evidence="1" type="ORF">ABVK25_006848</name>
</gene>
<dbReference type="EMBL" id="JBHFEH010000024">
    <property type="protein sequence ID" value="KAL2052908.1"/>
    <property type="molecule type" value="Genomic_DNA"/>
</dbReference>
<reference evidence="1 2" key="1">
    <citation type="submission" date="2024-09" db="EMBL/GenBank/DDBJ databases">
        <title>Rethinking Asexuality: The Enigmatic Case of Functional Sexual Genes in Lepraria (Stereocaulaceae).</title>
        <authorList>
            <person name="Doellman M."/>
            <person name="Sun Y."/>
            <person name="Barcenas-Pena A."/>
            <person name="Lumbsch H.T."/>
            <person name="Grewe F."/>
        </authorList>
    </citation>
    <scope>NUCLEOTIDE SEQUENCE [LARGE SCALE GENOMIC DNA]</scope>
    <source>
        <strain evidence="1 2">Grewe 0041</strain>
    </source>
</reference>
<keyword evidence="2" id="KW-1185">Reference proteome</keyword>
<dbReference type="Proteomes" id="UP001590951">
    <property type="component" value="Unassembled WGS sequence"/>
</dbReference>
<organism evidence="1 2">
    <name type="scientific">Lepraria finkii</name>
    <dbReference type="NCBI Taxonomy" id="1340010"/>
    <lineage>
        <taxon>Eukaryota</taxon>
        <taxon>Fungi</taxon>
        <taxon>Dikarya</taxon>
        <taxon>Ascomycota</taxon>
        <taxon>Pezizomycotina</taxon>
        <taxon>Lecanoromycetes</taxon>
        <taxon>OSLEUM clade</taxon>
        <taxon>Lecanoromycetidae</taxon>
        <taxon>Lecanorales</taxon>
        <taxon>Lecanorineae</taxon>
        <taxon>Stereocaulaceae</taxon>
        <taxon>Lepraria</taxon>
    </lineage>
</organism>
<name>A0ABR4B663_9LECA</name>